<dbReference type="EMBL" id="JABCRI010000013">
    <property type="protein sequence ID" value="KAF8395463.1"/>
    <property type="molecule type" value="Genomic_DNA"/>
</dbReference>
<dbReference type="AlphaFoldDB" id="A0A835D950"/>
<keyword evidence="3" id="KW-0808">Transferase</keyword>
<dbReference type="InterPro" id="IPR028009">
    <property type="entry name" value="ESCO_Acetyltransf_dom"/>
</dbReference>
<evidence type="ECO:0000313" key="14">
    <source>
        <dbReference type="Proteomes" id="UP000655225"/>
    </source>
</evidence>
<feature type="region of interest" description="Disordered" evidence="10">
    <location>
        <begin position="1"/>
        <end position="81"/>
    </location>
</feature>
<keyword evidence="14" id="KW-1185">Reference proteome</keyword>
<comment type="similarity">
    <text evidence="2">Belongs to the acetyltransferase family. ECO subfamily.</text>
</comment>
<evidence type="ECO:0000256" key="3">
    <source>
        <dbReference type="ARBA" id="ARBA00022679"/>
    </source>
</evidence>
<reference evidence="13 14" key="1">
    <citation type="submission" date="2020-04" db="EMBL/GenBank/DDBJ databases">
        <title>Plant Genome Project.</title>
        <authorList>
            <person name="Zhang R.-G."/>
        </authorList>
    </citation>
    <scope>NUCLEOTIDE SEQUENCE [LARGE SCALE GENOMIC DNA]</scope>
    <source>
        <strain evidence="13">YNK0</strain>
        <tissue evidence="13">Leaf</tissue>
    </source>
</reference>
<dbReference type="InterPro" id="IPR028005">
    <property type="entry name" value="AcTrfase_ESCO_Znf_dom"/>
</dbReference>
<evidence type="ECO:0000256" key="9">
    <source>
        <dbReference type="ARBA" id="ARBA00023315"/>
    </source>
</evidence>
<evidence type="ECO:0000256" key="7">
    <source>
        <dbReference type="ARBA" id="ARBA00023242"/>
    </source>
</evidence>
<evidence type="ECO:0000313" key="13">
    <source>
        <dbReference type="EMBL" id="KAF8395463.1"/>
    </source>
</evidence>
<keyword evidence="9" id="KW-0012">Acyltransferase</keyword>
<organism evidence="13 14">
    <name type="scientific">Tetracentron sinense</name>
    <name type="common">Spur-leaf</name>
    <dbReference type="NCBI Taxonomy" id="13715"/>
    <lineage>
        <taxon>Eukaryota</taxon>
        <taxon>Viridiplantae</taxon>
        <taxon>Streptophyta</taxon>
        <taxon>Embryophyta</taxon>
        <taxon>Tracheophyta</taxon>
        <taxon>Spermatophyta</taxon>
        <taxon>Magnoliopsida</taxon>
        <taxon>Trochodendrales</taxon>
        <taxon>Trochodendraceae</taxon>
        <taxon>Tetracentron</taxon>
    </lineage>
</organism>
<feature type="domain" description="N-acetyltransferase ESCO zinc-finger" evidence="11">
    <location>
        <begin position="95"/>
        <end position="134"/>
    </location>
</feature>
<gene>
    <name evidence="13" type="ORF">HHK36_019409</name>
</gene>
<dbReference type="GO" id="GO:0008270">
    <property type="term" value="F:zinc ion binding"/>
    <property type="evidence" value="ECO:0007669"/>
    <property type="project" value="UniProtKB-KW"/>
</dbReference>
<feature type="compositionally biased region" description="Basic and acidic residues" evidence="10">
    <location>
        <begin position="33"/>
        <end position="77"/>
    </location>
</feature>
<dbReference type="OMA" id="FGQYFLE"/>
<accession>A0A835D950</accession>
<proteinExistence type="inferred from homology"/>
<dbReference type="GO" id="GO:0005634">
    <property type="term" value="C:nucleus"/>
    <property type="evidence" value="ECO:0007669"/>
    <property type="project" value="UniProtKB-SubCell"/>
</dbReference>
<keyword evidence="5" id="KW-0863">Zinc-finger</keyword>
<evidence type="ECO:0000259" key="12">
    <source>
        <dbReference type="Pfam" id="PF13880"/>
    </source>
</evidence>
<name>A0A835D950_TETSI</name>
<keyword evidence="7" id="KW-0539">Nucleus</keyword>
<dbReference type="Proteomes" id="UP000655225">
    <property type="component" value="Unassembled WGS sequence"/>
</dbReference>
<dbReference type="GO" id="GO:0061733">
    <property type="term" value="F:protein-lysine-acetyltransferase activity"/>
    <property type="evidence" value="ECO:0007669"/>
    <property type="project" value="TreeGrafter"/>
</dbReference>
<protein>
    <submittedName>
        <fullName evidence="13">Uncharacterized protein</fullName>
    </submittedName>
</protein>
<keyword evidence="6" id="KW-0862">Zinc</keyword>
<sequence>MQAKISAFFKPSVPQNPNPPLIFDEIEDGSLSGKKEPEILITYKRRDPNTDPSHSNERDGQQIRETSKHSNSMDRPLKPVPISGRILNKKRSYAQFHLEVGQSDFLLHTCSICGLKYACGEEGDEKVHTEFHKKYTWGIQFKGWCKERVVHVPSTGGCRIILVLDGDPPAQRNKVQEVVEMMEMELGGGWLIQKFCKVYLFISSQRIAGCLVAEPIKNAYRILSRSTAPVSSGDTTTKEVRSNSTVLKFGDVNFQREVMKRVPCVNSPEVPEKDLNGAIFCENEPVLALCGIRAIWVTPLNRRKHIASQLLDAARKSFCMGFVLEPSQLAFSQPTSTGKALASSYSGTESFLVYKTGSLNY</sequence>
<keyword evidence="4" id="KW-0479">Metal-binding</keyword>
<dbReference type="GO" id="GO:0007064">
    <property type="term" value="P:mitotic sister chromatid cohesion"/>
    <property type="evidence" value="ECO:0007669"/>
    <property type="project" value="TreeGrafter"/>
</dbReference>
<evidence type="ECO:0000256" key="6">
    <source>
        <dbReference type="ARBA" id="ARBA00022833"/>
    </source>
</evidence>
<evidence type="ECO:0000256" key="5">
    <source>
        <dbReference type="ARBA" id="ARBA00022771"/>
    </source>
</evidence>
<evidence type="ECO:0000256" key="8">
    <source>
        <dbReference type="ARBA" id="ARBA00023306"/>
    </source>
</evidence>
<dbReference type="Pfam" id="PF13878">
    <property type="entry name" value="zf-C2H2_3"/>
    <property type="match status" value="1"/>
</dbReference>
<evidence type="ECO:0000259" key="11">
    <source>
        <dbReference type="Pfam" id="PF13878"/>
    </source>
</evidence>
<comment type="subcellular location">
    <subcellularLocation>
        <location evidence="1">Nucleus</location>
    </subcellularLocation>
</comment>
<evidence type="ECO:0000256" key="10">
    <source>
        <dbReference type="SAM" id="MobiDB-lite"/>
    </source>
</evidence>
<dbReference type="Pfam" id="PF13880">
    <property type="entry name" value="Acetyltransf_13"/>
    <property type="match status" value="1"/>
</dbReference>
<dbReference type="GO" id="GO:0000785">
    <property type="term" value="C:chromatin"/>
    <property type="evidence" value="ECO:0007669"/>
    <property type="project" value="TreeGrafter"/>
</dbReference>
<dbReference type="PANTHER" id="PTHR45884">
    <property type="entry name" value="N-ACETYLTRANSFERASE ECO"/>
    <property type="match status" value="1"/>
</dbReference>
<feature type="domain" description="N-acetyltransferase ESCO acetyl-transferase" evidence="12">
    <location>
        <begin position="288"/>
        <end position="354"/>
    </location>
</feature>
<comment type="caution">
    <text evidence="13">The sequence shown here is derived from an EMBL/GenBank/DDBJ whole genome shotgun (WGS) entry which is preliminary data.</text>
</comment>
<dbReference type="OrthoDB" id="428854at2759"/>
<evidence type="ECO:0000256" key="4">
    <source>
        <dbReference type="ARBA" id="ARBA00022723"/>
    </source>
</evidence>
<keyword evidence="8" id="KW-0131">Cell cycle</keyword>
<dbReference type="PANTHER" id="PTHR45884:SF2">
    <property type="entry name" value="N-ACETYLTRANSFERASE ECO"/>
    <property type="match status" value="1"/>
</dbReference>
<evidence type="ECO:0000256" key="2">
    <source>
        <dbReference type="ARBA" id="ARBA00005816"/>
    </source>
</evidence>
<evidence type="ECO:0000256" key="1">
    <source>
        <dbReference type="ARBA" id="ARBA00004123"/>
    </source>
</evidence>